<feature type="transmembrane region" description="Helical" evidence="1">
    <location>
        <begin position="62"/>
        <end position="83"/>
    </location>
</feature>
<evidence type="ECO:0000259" key="2">
    <source>
        <dbReference type="Pfam" id="PF23493"/>
    </source>
</evidence>
<keyword evidence="5" id="KW-1185">Reference proteome</keyword>
<evidence type="ECO:0000313" key="5">
    <source>
        <dbReference type="Proteomes" id="UP000216300"/>
    </source>
</evidence>
<organism evidence="4 5">
    <name type="scientific">Parenemella sanctibonifatiensis</name>
    <dbReference type="NCBI Taxonomy" id="2016505"/>
    <lineage>
        <taxon>Bacteria</taxon>
        <taxon>Bacillati</taxon>
        <taxon>Actinomycetota</taxon>
        <taxon>Actinomycetes</taxon>
        <taxon>Propionibacteriales</taxon>
        <taxon>Propionibacteriaceae</taxon>
        <taxon>Parenemella</taxon>
    </lineage>
</organism>
<dbReference type="AlphaFoldDB" id="A0A255EV24"/>
<evidence type="ECO:0000259" key="3">
    <source>
        <dbReference type="Pfam" id="PF23494"/>
    </source>
</evidence>
<dbReference type="RefSeq" id="WP_094452019.1">
    <property type="nucleotide sequence ID" value="NZ_NMVJ01000001.1"/>
</dbReference>
<keyword evidence="1" id="KW-1133">Transmembrane helix</keyword>
<sequence>MAEARTDHVEVDHVAAGGGWVVAFAAVGAIAGVLLGLLAAPAASWLIGLFGEAPIVLRIPAAFPPVIAAPVLAVVGLVAGALLGQGWRAEVGSVDVTAEDLTWHAAKRSRRFAREEIAEIFHDGGELVIVGDGGVELARAELDDVLVSALGRALRRADYPWLGTGDPREGQYTTWVEGDPELPEAVQALLAARRRAREDKRRGEAEELAGQLVGVGVVVRDRRGTQQVRRLD</sequence>
<dbReference type="Pfam" id="PF23494">
    <property type="entry name" value="bPH_10"/>
    <property type="match status" value="1"/>
</dbReference>
<comment type="caution">
    <text evidence="4">The sequence shown here is derived from an EMBL/GenBank/DDBJ whole genome shotgun (WGS) entry which is preliminary data.</text>
</comment>
<evidence type="ECO:0000256" key="1">
    <source>
        <dbReference type="SAM" id="Phobius"/>
    </source>
</evidence>
<dbReference type="OrthoDB" id="5145029at2"/>
<keyword evidence="1" id="KW-0472">Membrane</keyword>
<proteinExistence type="predicted"/>
<dbReference type="InterPro" id="IPR057798">
    <property type="entry name" value="PH_YqeB"/>
</dbReference>
<name>A0A255EV24_9ACTN</name>
<accession>A0A255EV24</accession>
<dbReference type="Proteomes" id="UP000216300">
    <property type="component" value="Unassembled WGS sequence"/>
</dbReference>
<evidence type="ECO:0008006" key="6">
    <source>
        <dbReference type="Google" id="ProtNLM"/>
    </source>
</evidence>
<dbReference type="InterPro" id="IPR056411">
    <property type="entry name" value="CysS_C"/>
</dbReference>
<feature type="domain" description="Cysteinyl-tRNA ligase anticodon binding" evidence="2">
    <location>
        <begin position="179"/>
        <end position="229"/>
    </location>
</feature>
<feature type="transmembrane region" description="Helical" evidence="1">
    <location>
        <begin position="20"/>
        <end position="50"/>
    </location>
</feature>
<dbReference type="EMBL" id="NMVJ01000001">
    <property type="protein sequence ID" value="OYN91993.1"/>
    <property type="molecule type" value="Genomic_DNA"/>
</dbReference>
<evidence type="ECO:0000313" key="4">
    <source>
        <dbReference type="EMBL" id="OYN91993.1"/>
    </source>
</evidence>
<reference evidence="4 5" key="1">
    <citation type="submission" date="2017-07" db="EMBL/GenBank/DDBJ databases">
        <title>Draft whole genome sequences of clinical Proprionibacteriaceae strains.</title>
        <authorList>
            <person name="Bernier A.-M."/>
            <person name="Bernard K."/>
            <person name="Domingo M.-C."/>
        </authorList>
    </citation>
    <scope>NUCLEOTIDE SEQUENCE [LARGE SCALE GENOMIC DNA]</scope>
    <source>
        <strain evidence="4 5">NML 150081</strain>
    </source>
</reference>
<dbReference type="Pfam" id="PF23493">
    <property type="entry name" value="CysS_C"/>
    <property type="match status" value="1"/>
</dbReference>
<keyword evidence="1" id="KW-0812">Transmembrane</keyword>
<gene>
    <name evidence="4" type="ORF">CGZ91_00200</name>
</gene>
<protein>
    <recommendedName>
        <fullName evidence="6">DUF308 domain-containing protein</fullName>
    </recommendedName>
</protein>
<feature type="domain" description="YqeB PH" evidence="3">
    <location>
        <begin position="14"/>
        <end position="161"/>
    </location>
</feature>